<feature type="region of interest" description="Disordered" evidence="1">
    <location>
        <begin position="1"/>
        <end position="93"/>
    </location>
</feature>
<evidence type="ECO:0000256" key="1">
    <source>
        <dbReference type="SAM" id="MobiDB-lite"/>
    </source>
</evidence>
<dbReference type="Proteomes" id="UP000030816">
    <property type="component" value="Unassembled WGS sequence"/>
</dbReference>
<feature type="compositionally biased region" description="Polar residues" evidence="1">
    <location>
        <begin position="20"/>
        <end position="34"/>
    </location>
</feature>
<organism evidence="2 3">
    <name type="scientific">Metarhizium album (strain ARSEF 1941)</name>
    <dbReference type="NCBI Taxonomy" id="1081103"/>
    <lineage>
        <taxon>Eukaryota</taxon>
        <taxon>Fungi</taxon>
        <taxon>Dikarya</taxon>
        <taxon>Ascomycota</taxon>
        <taxon>Pezizomycotina</taxon>
        <taxon>Sordariomycetes</taxon>
        <taxon>Hypocreomycetidae</taxon>
        <taxon>Hypocreales</taxon>
        <taxon>Clavicipitaceae</taxon>
        <taxon>Metarhizium</taxon>
    </lineage>
</organism>
<accession>A0A0B2WLC1</accession>
<protein>
    <submittedName>
        <fullName evidence="2">Uncharacterized protein</fullName>
    </submittedName>
</protein>
<proteinExistence type="predicted"/>
<gene>
    <name evidence="2" type="ORF">MAM_05417</name>
</gene>
<evidence type="ECO:0000313" key="2">
    <source>
        <dbReference type="EMBL" id="KHN96861.1"/>
    </source>
</evidence>
<dbReference type="EMBL" id="AZHE01000013">
    <property type="protein sequence ID" value="KHN96861.1"/>
    <property type="molecule type" value="Genomic_DNA"/>
</dbReference>
<dbReference type="GeneID" id="63739872"/>
<sequence>MPQMTCTSTAMDGHEVSKCGNRNDTTANGAGQQSTTTTTTTTLRKSRPVRASASTRASVLDGFDGELARQQHSNGPGPGTRTRTGTRRGEAKR</sequence>
<feature type="compositionally biased region" description="Polar residues" evidence="1">
    <location>
        <begin position="1"/>
        <end position="10"/>
    </location>
</feature>
<dbReference type="AlphaFoldDB" id="A0A0B2WLC1"/>
<dbReference type="RefSeq" id="XP_040677927.1">
    <property type="nucleotide sequence ID" value="XM_040824215.1"/>
</dbReference>
<evidence type="ECO:0000313" key="3">
    <source>
        <dbReference type="Proteomes" id="UP000030816"/>
    </source>
</evidence>
<name>A0A0B2WLC1_METAS</name>
<comment type="caution">
    <text evidence="2">The sequence shown here is derived from an EMBL/GenBank/DDBJ whole genome shotgun (WGS) entry which is preliminary data.</text>
</comment>
<keyword evidence="3" id="KW-1185">Reference proteome</keyword>
<reference evidence="2 3" key="1">
    <citation type="journal article" date="2014" name="Proc. Natl. Acad. Sci. U.S.A.">
        <title>Trajectory and genomic determinants of fungal-pathogen speciation and host adaptation.</title>
        <authorList>
            <person name="Hu X."/>
            <person name="Xiao G."/>
            <person name="Zheng P."/>
            <person name="Shang Y."/>
            <person name="Su Y."/>
            <person name="Zhang X."/>
            <person name="Liu X."/>
            <person name="Zhan S."/>
            <person name="St Leger R.J."/>
            <person name="Wang C."/>
        </authorList>
    </citation>
    <scope>NUCLEOTIDE SEQUENCE [LARGE SCALE GENOMIC DNA]</scope>
    <source>
        <strain evidence="2 3">ARSEF 1941</strain>
    </source>
</reference>
<dbReference type="HOGENOM" id="CLU_2400136_0_0_1"/>